<keyword evidence="4" id="KW-1185">Reference proteome</keyword>
<evidence type="ECO:0000313" key="3">
    <source>
        <dbReference type="EMBL" id="KAE8292612.1"/>
    </source>
</evidence>
<dbReference type="Pfam" id="PF25239">
    <property type="entry name" value="WHD_CHMP7"/>
    <property type="match status" value="1"/>
</dbReference>
<name>A0A6G0IMX5_LARCR</name>
<reference evidence="3 4" key="1">
    <citation type="submission" date="2019-07" db="EMBL/GenBank/DDBJ databases">
        <title>Chromosome genome assembly for large yellow croaker.</title>
        <authorList>
            <person name="Xiao S."/>
        </authorList>
    </citation>
    <scope>NUCLEOTIDE SEQUENCE [LARGE SCALE GENOMIC DNA]</scope>
    <source>
        <strain evidence="3">JMULYC20181020</strain>
        <tissue evidence="3">Muscle</tissue>
    </source>
</reference>
<dbReference type="Pfam" id="PF25880">
    <property type="entry name" value="WHD_CHMP7_1st"/>
    <property type="match status" value="1"/>
</dbReference>
<evidence type="ECO:0000313" key="4">
    <source>
        <dbReference type="Proteomes" id="UP000424527"/>
    </source>
</evidence>
<gene>
    <name evidence="3" type="ORF">D5F01_LYC09984</name>
</gene>
<accession>A0A6G0IMX5</accession>
<protein>
    <submittedName>
        <fullName evidence="3">Charged multivesicular body protein 7 Chromatin-modifying protein 7</fullName>
    </submittedName>
</protein>
<evidence type="ECO:0000259" key="2">
    <source>
        <dbReference type="Pfam" id="PF25239"/>
    </source>
</evidence>
<sequence>MSARMSLPPDWDDDERMNFLFSDFKENRDVNTSDWDGKMDFWSALVLKSCRHRGTVCVSLQELNDTFRRRERAPLGLPTVLQSLAGVGRSRGSRSSPNVDCGWLSWGVGLLLVKPLKWTFSTLLGAAGRFPWRVEKAAELLRVYRSSEFANSSILSFQELCALSADVCADESTLCMALLQLQRDKQVTVSLHEGEKIVKFCQPGQDRVSPVSDVDIGVYQLQRSEKLLGERVEKLGLEADKCKEEARTLLREGKKSQALRCLRGRKRVEKRADNLFAKLESIRGILDRIAQSQTDKMLCDTQDEVNQTISSVSGADEDVDELEEELKSLLDESKPDSISGFPKSRRAACHLQASLPYRTGTWTSAPSSWRKS</sequence>
<dbReference type="Proteomes" id="UP000424527">
    <property type="component" value="Unassembled WGS sequence"/>
</dbReference>
<dbReference type="InterPro" id="IPR057471">
    <property type="entry name" value="CHMP7_WHD"/>
</dbReference>
<evidence type="ECO:0000256" key="1">
    <source>
        <dbReference type="SAM" id="Coils"/>
    </source>
</evidence>
<dbReference type="EMBL" id="REGW02000009">
    <property type="protein sequence ID" value="KAE8292612.1"/>
    <property type="molecule type" value="Genomic_DNA"/>
</dbReference>
<feature type="domain" description="CHMP7 winged helix" evidence="2">
    <location>
        <begin position="135"/>
        <end position="201"/>
    </location>
</feature>
<dbReference type="AlphaFoldDB" id="A0A6G0IMX5"/>
<keyword evidence="1" id="KW-0175">Coiled coil</keyword>
<proteinExistence type="predicted"/>
<feature type="coiled-coil region" evidence="1">
    <location>
        <begin position="305"/>
        <end position="332"/>
    </location>
</feature>
<comment type="caution">
    <text evidence="3">The sequence shown here is derived from an EMBL/GenBank/DDBJ whole genome shotgun (WGS) entry which is preliminary data.</text>
</comment>
<organism evidence="3 4">
    <name type="scientific">Larimichthys crocea</name>
    <name type="common">Large yellow croaker</name>
    <name type="synonym">Pseudosciaena crocea</name>
    <dbReference type="NCBI Taxonomy" id="215358"/>
    <lineage>
        <taxon>Eukaryota</taxon>
        <taxon>Metazoa</taxon>
        <taxon>Chordata</taxon>
        <taxon>Craniata</taxon>
        <taxon>Vertebrata</taxon>
        <taxon>Euteleostomi</taxon>
        <taxon>Actinopterygii</taxon>
        <taxon>Neopterygii</taxon>
        <taxon>Teleostei</taxon>
        <taxon>Neoteleostei</taxon>
        <taxon>Acanthomorphata</taxon>
        <taxon>Eupercaria</taxon>
        <taxon>Sciaenidae</taxon>
        <taxon>Larimichthys</taxon>
    </lineage>
</organism>